<sequence length="221" mass="24052">MRAGRALLVVIAIALASLIIVNAAVFSYRWLKANIPVQPATGASGAACTGFYSSIDQRGIDMPDAGTNYNAYTYGTNTITVTPGSPVCQWPSDSPTYNLYESISVRIPLTNGSWYIKDFYGFGYHGAATDPTVYVWLKVDTPITPPAGVEWAELRVYKAVTGELVATIDLKTNQNIYGPIQLSPGEALQLDLNFKSTASTETSYSFTVYFYVSQQSSEPPR</sequence>
<dbReference type="HOGENOM" id="CLU_1168614_0_0_2"/>
<evidence type="ECO:0000313" key="2">
    <source>
        <dbReference type="Proteomes" id="UP000006903"/>
    </source>
</evidence>
<dbReference type="GeneID" id="7170408"/>
<proteinExistence type="predicted"/>
<evidence type="ECO:0000313" key="1">
    <source>
        <dbReference type="EMBL" id="ACL10408.1"/>
    </source>
</evidence>
<dbReference type="AlphaFoldDB" id="B8D3D9"/>
<dbReference type="RefSeq" id="WP_012607750.1">
    <property type="nucleotide sequence ID" value="NC_011766.1"/>
</dbReference>
<accession>B8D3D9</accession>
<dbReference type="STRING" id="490899.DKAM_0079"/>
<dbReference type="KEGG" id="dka:DKAM_0079"/>
<protein>
    <submittedName>
        <fullName evidence="1">Uncharacterized protein</fullName>
    </submittedName>
</protein>
<dbReference type="Proteomes" id="UP000006903">
    <property type="component" value="Chromosome"/>
</dbReference>
<dbReference type="EMBL" id="CP001140">
    <property type="protein sequence ID" value="ACL10408.1"/>
    <property type="molecule type" value="Genomic_DNA"/>
</dbReference>
<organism evidence="1 2">
    <name type="scientific">Desulfurococcus amylolyticus (strain DSM 18924 / JCM 16383 / VKM B-2413 / 1221n)</name>
    <name type="common">Desulfurococcus kamchatkensis</name>
    <dbReference type="NCBI Taxonomy" id="490899"/>
    <lineage>
        <taxon>Archaea</taxon>
        <taxon>Thermoproteota</taxon>
        <taxon>Thermoprotei</taxon>
        <taxon>Desulfurococcales</taxon>
        <taxon>Desulfurococcaceae</taxon>
        <taxon>Desulfurococcus</taxon>
    </lineage>
</organism>
<reference evidence="1 2" key="1">
    <citation type="journal article" date="2009" name="J. Bacteriol.">
        <title>Complete genome sequence of the anaerobic, protein-degrading hyperthermophilic crenarchaeon Desulfurococcus kamchatkensis.</title>
        <authorList>
            <person name="Ravin N.V."/>
            <person name="Mardanov A.V."/>
            <person name="Beletsky A.V."/>
            <person name="Kublanov I.V."/>
            <person name="Kolganova T.V."/>
            <person name="Lebedinsky A.V."/>
            <person name="Chernyh N.A."/>
            <person name="Bonch-Osmolovskaya E.A."/>
            <person name="Skryabin K.G."/>
        </authorList>
    </citation>
    <scope>NUCLEOTIDE SEQUENCE [LARGE SCALE GENOMIC DNA]</scope>
    <source>
        <strain evidence="2">DSM 18924 / JCM 16383 / VKM B-2413 / 1221n</strain>
    </source>
</reference>
<gene>
    <name evidence="1" type="ordered locus">DKAM_0079</name>
</gene>
<dbReference type="eggNOG" id="arCOG11498">
    <property type="taxonomic scope" value="Archaea"/>
</dbReference>
<name>B8D3D9_DESA1</name>